<name>A0A5C3FAG8_9BASI</name>
<keyword evidence="1" id="KW-1133">Transmembrane helix</keyword>
<keyword evidence="3" id="KW-1185">Reference proteome</keyword>
<evidence type="ECO:0000256" key="1">
    <source>
        <dbReference type="SAM" id="Phobius"/>
    </source>
</evidence>
<evidence type="ECO:0000313" key="2">
    <source>
        <dbReference type="EMBL" id="SPO41392.1"/>
    </source>
</evidence>
<dbReference type="AlphaFoldDB" id="A0A5C3FAG8"/>
<dbReference type="EMBL" id="OOIP01000027">
    <property type="protein sequence ID" value="SPO41392.1"/>
    <property type="molecule type" value="Genomic_DNA"/>
</dbReference>
<keyword evidence="1" id="KW-0812">Transmembrane</keyword>
<organism evidence="2 3">
    <name type="scientific">Pseudozyma flocculosa</name>
    <dbReference type="NCBI Taxonomy" id="84751"/>
    <lineage>
        <taxon>Eukaryota</taxon>
        <taxon>Fungi</taxon>
        <taxon>Dikarya</taxon>
        <taxon>Basidiomycota</taxon>
        <taxon>Ustilaginomycotina</taxon>
        <taxon>Ustilaginomycetes</taxon>
        <taxon>Ustilaginales</taxon>
        <taxon>Ustilaginaceae</taxon>
        <taxon>Pseudozyma</taxon>
    </lineage>
</organism>
<proteinExistence type="predicted"/>
<gene>
    <name evidence="2" type="ORF">PSFLO_06874</name>
</gene>
<feature type="transmembrane region" description="Helical" evidence="1">
    <location>
        <begin position="265"/>
        <end position="286"/>
    </location>
</feature>
<protein>
    <submittedName>
        <fullName evidence="2">Uncharacterized protein</fullName>
    </submittedName>
</protein>
<evidence type="ECO:0000313" key="3">
    <source>
        <dbReference type="Proteomes" id="UP000323386"/>
    </source>
</evidence>
<reference evidence="2 3" key="1">
    <citation type="submission" date="2018-03" db="EMBL/GenBank/DDBJ databases">
        <authorList>
            <person name="Guldener U."/>
        </authorList>
    </citation>
    <scope>NUCLEOTIDE SEQUENCE [LARGE SCALE GENOMIC DNA]</scope>
    <source>
        <strain evidence="2 3">DAOM196992</strain>
    </source>
</reference>
<dbReference type="Proteomes" id="UP000323386">
    <property type="component" value="Unassembled WGS sequence"/>
</dbReference>
<accession>A0A5C3FAG8</accession>
<keyword evidence="1" id="KW-0472">Membrane</keyword>
<sequence>MSTFNSTLKYHPRMTKDTNRILEISATTVKINSQFITSNPENKSMWSVQLQSPVSLQHTATDLTVALHLSLSSLINLFHMQRKTRCLCSNKLACIKGMMLDWGWGWGWQRGACTAPELGTGTQAALQPASKRQVHKGFRPQQAEANVAAITEGAMLPKDCPCRQWTLEHLASRCRQWTLEHLASRWPNCYFCEVVPMVVCIARRLTGPGTWGLARPPGRCNADRMTMEDRGEVVVARCRPILGIGMLPDRNNFQYEAVQCQLTTYLSYAAAVVIVTSLLGVGLLPVPNELQLSYQVADGGA</sequence>